<protein>
    <submittedName>
        <fullName evidence="1">Uncharacterized protein</fullName>
    </submittedName>
</protein>
<gene>
    <name evidence="1" type="ORF">N782_20515</name>
</gene>
<organism evidence="1 2">
    <name type="scientific">Pontibacillus yanchengensis Y32</name>
    <dbReference type="NCBI Taxonomy" id="1385514"/>
    <lineage>
        <taxon>Bacteria</taxon>
        <taxon>Bacillati</taxon>
        <taxon>Bacillota</taxon>
        <taxon>Bacilli</taxon>
        <taxon>Bacillales</taxon>
        <taxon>Bacillaceae</taxon>
        <taxon>Pontibacillus</taxon>
    </lineage>
</organism>
<dbReference type="AlphaFoldDB" id="A0A0A2T5X0"/>
<comment type="caution">
    <text evidence="1">The sequence shown here is derived from an EMBL/GenBank/DDBJ whole genome shotgun (WGS) entry which is preliminary data.</text>
</comment>
<dbReference type="Proteomes" id="UP000030147">
    <property type="component" value="Unassembled WGS sequence"/>
</dbReference>
<name>A0A0A2T5X0_9BACI</name>
<dbReference type="EMBL" id="AVBF01000077">
    <property type="protein sequence ID" value="KGP71207.1"/>
    <property type="molecule type" value="Genomic_DNA"/>
</dbReference>
<evidence type="ECO:0000313" key="2">
    <source>
        <dbReference type="Proteomes" id="UP000030147"/>
    </source>
</evidence>
<proteinExistence type="predicted"/>
<reference evidence="1 2" key="1">
    <citation type="journal article" date="2015" name="Stand. Genomic Sci.">
        <title>High quality draft genome sequence of the moderately halophilic bacterium Pontibacillus yanchengensis Y32(T) and comparison among Pontibacillus genomes.</title>
        <authorList>
            <person name="Huang J."/>
            <person name="Qiao Z.X."/>
            <person name="Tang J.W."/>
            <person name="Wang G."/>
        </authorList>
    </citation>
    <scope>NUCLEOTIDE SEQUENCE [LARGE SCALE GENOMIC DNA]</scope>
    <source>
        <strain evidence="1 2">Y32</strain>
    </source>
</reference>
<accession>A0A0A2T5X0</accession>
<sequence length="86" mass="9754">MISPFEDELLIAVGPIATYWQGWVGNDETPAGERGRQDPLRVISPKVACQLARRTRVVSHPTLMILKYRTYPNISRLQVFNIMGLT</sequence>
<keyword evidence="2" id="KW-1185">Reference proteome</keyword>
<evidence type="ECO:0000313" key="1">
    <source>
        <dbReference type="EMBL" id="KGP71207.1"/>
    </source>
</evidence>